<dbReference type="Proteomes" id="UP000823775">
    <property type="component" value="Unassembled WGS sequence"/>
</dbReference>
<protein>
    <submittedName>
        <fullName evidence="2">Uncharacterized protein</fullName>
    </submittedName>
</protein>
<feature type="compositionally biased region" description="Polar residues" evidence="1">
    <location>
        <begin position="70"/>
        <end position="82"/>
    </location>
</feature>
<sequence length="113" mass="12126">MRVASRHLHFGSTMKMDKKRASSSASRSKTPVGRGARHGTTPSGSRVGAHQTRAQTRAQDNPQPEILNEGQPQVSAPEQVQEQVVQDAPSIVPAVVPTVALPTDVVMRLLNVL</sequence>
<evidence type="ECO:0000313" key="2">
    <source>
        <dbReference type="EMBL" id="MCE3215717.1"/>
    </source>
</evidence>
<evidence type="ECO:0000256" key="1">
    <source>
        <dbReference type="SAM" id="MobiDB-lite"/>
    </source>
</evidence>
<keyword evidence="3" id="KW-1185">Reference proteome</keyword>
<organism evidence="2 3">
    <name type="scientific">Datura stramonium</name>
    <name type="common">Jimsonweed</name>
    <name type="synonym">Common thornapple</name>
    <dbReference type="NCBI Taxonomy" id="4076"/>
    <lineage>
        <taxon>Eukaryota</taxon>
        <taxon>Viridiplantae</taxon>
        <taxon>Streptophyta</taxon>
        <taxon>Embryophyta</taxon>
        <taxon>Tracheophyta</taxon>
        <taxon>Spermatophyta</taxon>
        <taxon>Magnoliopsida</taxon>
        <taxon>eudicotyledons</taxon>
        <taxon>Gunneridae</taxon>
        <taxon>Pentapetalae</taxon>
        <taxon>asterids</taxon>
        <taxon>lamiids</taxon>
        <taxon>Solanales</taxon>
        <taxon>Solanaceae</taxon>
        <taxon>Solanoideae</taxon>
        <taxon>Datureae</taxon>
        <taxon>Datura</taxon>
    </lineage>
</organism>
<accession>A0ABS8WS22</accession>
<reference evidence="2 3" key="1">
    <citation type="journal article" date="2021" name="BMC Genomics">
        <title>Datura genome reveals duplications of psychoactive alkaloid biosynthetic genes and high mutation rate following tissue culture.</title>
        <authorList>
            <person name="Rajewski A."/>
            <person name="Carter-House D."/>
            <person name="Stajich J."/>
            <person name="Litt A."/>
        </authorList>
    </citation>
    <scope>NUCLEOTIDE SEQUENCE [LARGE SCALE GENOMIC DNA]</scope>
    <source>
        <strain evidence="2">AR-01</strain>
    </source>
</reference>
<comment type="caution">
    <text evidence="2">The sequence shown here is derived from an EMBL/GenBank/DDBJ whole genome shotgun (WGS) entry which is preliminary data.</text>
</comment>
<gene>
    <name evidence="2" type="ORF">HAX54_003272</name>
</gene>
<evidence type="ECO:0000313" key="3">
    <source>
        <dbReference type="Proteomes" id="UP000823775"/>
    </source>
</evidence>
<feature type="region of interest" description="Disordered" evidence="1">
    <location>
        <begin position="1"/>
        <end position="82"/>
    </location>
</feature>
<name>A0ABS8WS22_DATST</name>
<feature type="compositionally biased region" description="Polar residues" evidence="1">
    <location>
        <begin position="52"/>
        <end position="62"/>
    </location>
</feature>
<dbReference type="EMBL" id="JACEIK010011496">
    <property type="protein sequence ID" value="MCE3215717.1"/>
    <property type="molecule type" value="Genomic_DNA"/>
</dbReference>
<proteinExistence type="predicted"/>